<dbReference type="GO" id="GO:0006567">
    <property type="term" value="P:L-threonine catabolic process"/>
    <property type="evidence" value="ECO:0007669"/>
    <property type="project" value="TreeGrafter"/>
</dbReference>
<dbReference type="InterPro" id="IPR015424">
    <property type="entry name" value="PyrdxlP-dep_Trfase"/>
</dbReference>
<dbReference type="GO" id="GO:0008732">
    <property type="term" value="F:L-allo-threonine aldolase activity"/>
    <property type="evidence" value="ECO:0007669"/>
    <property type="project" value="TreeGrafter"/>
</dbReference>
<protein>
    <recommendedName>
        <fullName evidence="4">Aromatic amino acid beta-eliminating lyase/threonine aldolase domain-containing protein</fullName>
    </recommendedName>
</protein>
<dbReference type="PANTHER" id="PTHR48097">
    <property type="entry name" value="L-THREONINE ALDOLASE-RELATED"/>
    <property type="match status" value="1"/>
</dbReference>
<evidence type="ECO:0000256" key="2">
    <source>
        <dbReference type="ARBA" id="ARBA00006966"/>
    </source>
</evidence>
<dbReference type="Gene3D" id="3.40.640.10">
    <property type="entry name" value="Type I PLP-dependent aspartate aminotransferase-like (Major domain)"/>
    <property type="match status" value="1"/>
</dbReference>
<dbReference type="InterPro" id="IPR001597">
    <property type="entry name" value="ArAA_b-elim_lyase/Thr_aldolase"/>
</dbReference>
<dbReference type="Pfam" id="PF01212">
    <property type="entry name" value="Beta_elim_lyase"/>
    <property type="match status" value="1"/>
</dbReference>
<comment type="cofactor">
    <cofactor evidence="1">
        <name>pyridoxal 5'-phosphate</name>
        <dbReference type="ChEBI" id="CHEBI:597326"/>
    </cofactor>
</comment>
<dbReference type="PANTHER" id="PTHR48097:SF9">
    <property type="entry name" value="L-THREONINE ALDOLASE"/>
    <property type="match status" value="1"/>
</dbReference>
<name>A0A381TGK2_9ZZZZ</name>
<evidence type="ECO:0000259" key="4">
    <source>
        <dbReference type="Pfam" id="PF01212"/>
    </source>
</evidence>
<reference evidence="5" key="1">
    <citation type="submission" date="2018-05" db="EMBL/GenBank/DDBJ databases">
        <authorList>
            <person name="Lanie J.A."/>
            <person name="Ng W.-L."/>
            <person name="Kazmierczak K.M."/>
            <person name="Andrzejewski T.M."/>
            <person name="Davidsen T.M."/>
            <person name="Wayne K.J."/>
            <person name="Tettelin H."/>
            <person name="Glass J.I."/>
            <person name="Rusch D."/>
            <person name="Podicherti R."/>
            <person name="Tsui H.-C.T."/>
            <person name="Winkler M.E."/>
        </authorList>
    </citation>
    <scope>NUCLEOTIDE SEQUENCE</scope>
</reference>
<evidence type="ECO:0000256" key="3">
    <source>
        <dbReference type="ARBA" id="ARBA00022898"/>
    </source>
</evidence>
<comment type="similarity">
    <text evidence="2">Belongs to the threonine aldolase family.</text>
</comment>
<keyword evidence="3" id="KW-0663">Pyridoxal phosphate</keyword>
<dbReference type="SUPFAM" id="SSF53383">
    <property type="entry name" value="PLP-dependent transferases"/>
    <property type="match status" value="1"/>
</dbReference>
<sequence length="375" mass="41641">MIDQTSGGHDLSGKFKDEENGEIYFFGDGTPIDNKSYLERLYTLAENAPIKEDNYSLGGSVAELEAFMSTLLGKEEAVFMPTGTLANHLAIRKLAGPRKRAFVPEQSHIYQDSGDALQNLSGINLVPLGGDKPYFDLSELTQSLNKAKTRRVKNPLGAVVIESPVRRSQGRVMPFDEMKKVTDFCRHEKIGTHLDGARLFLMSAATGISPEKYAQLFDTVYVSLWKYFGAPFGAIVAGSQEFCSGLYHERRMFGGGLSSASLAAALALDGSKHFLEKQVKAMEVGQILFKRLNSNKLIRIKEIPNGSNIFEAHISSEVDIDKFYSYLSAHGIQMPVNTDKSETFFININHTLLNKPISKIENIFFTALDQFFKPT</sequence>
<dbReference type="GO" id="GO:0005829">
    <property type="term" value="C:cytosol"/>
    <property type="evidence" value="ECO:0007669"/>
    <property type="project" value="TreeGrafter"/>
</dbReference>
<dbReference type="EMBL" id="UINC01004516">
    <property type="protein sequence ID" value="SVA14894.1"/>
    <property type="molecule type" value="Genomic_DNA"/>
</dbReference>
<dbReference type="AlphaFoldDB" id="A0A381TGK2"/>
<evidence type="ECO:0000256" key="1">
    <source>
        <dbReference type="ARBA" id="ARBA00001933"/>
    </source>
</evidence>
<dbReference type="GO" id="GO:0006545">
    <property type="term" value="P:glycine biosynthetic process"/>
    <property type="evidence" value="ECO:0007669"/>
    <property type="project" value="TreeGrafter"/>
</dbReference>
<feature type="domain" description="Aromatic amino acid beta-eliminating lyase/threonine aldolase" evidence="4">
    <location>
        <begin position="47"/>
        <end position="299"/>
    </location>
</feature>
<accession>A0A381TGK2</accession>
<organism evidence="5">
    <name type="scientific">marine metagenome</name>
    <dbReference type="NCBI Taxonomy" id="408172"/>
    <lineage>
        <taxon>unclassified sequences</taxon>
        <taxon>metagenomes</taxon>
        <taxon>ecological metagenomes</taxon>
    </lineage>
</organism>
<evidence type="ECO:0000313" key="5">
    <source>
        <dbReference type="EMBL" id="SVA14894.1"/>
    </source>
</evidence>
<gene>
    <name evidence="5" type="ORF">METZ01_LOCUS67748</name>
</gene>
<dbReference type="InterPro" id="IPR015421">
    <property type="entry name" value="PyrdxlP-dep_Trfase_major"/>
</dbReference>
<proteinExistence type="inferred from homology"/>